<dbReference type="InterPro" id="IPR043504">
    <property type="entry name" value="Peptidase_S1_PA_chymotrypsin"/>
</dbReference>
<dbReference type="PROSITE" id="PS00135">
    <property type="entry name" value="TRYPSIN_SER"/>
    <property type="match status" value="1"/>
</dbReference>
<dbReference type="SUPFAM" id="SSF50494">
    <property type="entry name" value="Trypsin-like serine proteases"/>
    <property type="match status" value="1"/>
</dbReference>
<evidence type="ECO:0000256" key="2">
    <source>
        <dbReference type="ARBA" id="ARBA00022801"/>
    </source>
</evidence>
<dbReference type="SMR" id="A0A1H5FG97"/>
<dbReference type="InterPro" id="IPR050127">
    <property type="entry name" value="Serine_Proteases_S1"/>
</dbReference>
<keyword evidence="4" id="KW-0720">Serine protease</keyword>
<sequence>MIARKVIVFIMLLMVCKGASAGEYEPQSVVDYLIHGGHMAKPDGNQWQVALVESGRTHLDGIFCSGTLINNKWVLTAAHCLMDPLDCEKPRAGWFWVLYGSTDLVVSAKLVAPKNTVINPNYRCKPSRDDIALIELEEPVSDVGYVILADALTESKLIAPEQALLISGWGKTAIGNPVSRYLMEAEIKVVKNSLCEKAVGLSDKLPSNVICAGGGGKDSCKGDSGGPLYVRGGSKITQVGVVSFGRGCGEGPGVYTGVSAYMDWISKIAVTSVSSRCTAKDIRELRC</sequence>
<dbReference type="InterPro" id="IPR001254">
    <property type="entry name" value="Trypsin_dom"/>
</dbReference>
<organism evidence="7 8">
    <name type="scientific">Pseudomonas migulae</name>
    <dbReference type="NCBI Taxonomy" id="78543"/>
    <lineage>
        <taxon>Bacteria</taxon>
        <taxon>Pseudomonadati</taxon>
        <taxon>Pseudomonadota</taxon>
        <taxon>Gammaproteobacteria</taxon>
        <taxon>Pseudomonadales</taxon>
        <taxon>Pseudomonadaceae</taxon>
        <taxon>Pseudomonas</taxon>
    </lineage>
</organism>
<gene>
    <name evidence="7" type="ORF">SAMN04490194_0750</name>
</gene>
<dbReference type="PRINTS" id="PR00722">
    <property type="entry name" value="CHYMOTRYPSIN"/>
</dbReference>
<evidence type="ECO:0000256" key="5">
    <source>
        <dbReference type="SAM" id="SignalP"/>
    </source>
</evidence>
<dbReference type="RefSeq" id="WP_082643865.1">
    <property type="nucleotide sequence ID" value="NZ_FNTY01000002.1"/>
</dbReference>
<dbReference type="InterPro" id="IPR001314">
    <property type="entry name" value="Peptidase_S1A"/>
</dbReference>
<dbReference type="GO" id="GO:0004252">
    <property type="term" value="F:serine-type endopeptidase activity"/>
    <property type="evidence" value="ECO:0007669"/>
    <property type="project" value="InterPro"/>
</dbReference>
<feature type="domain" description="Peptidase S1" evidence="6">
    <location>
        <begin position="34"/>
        <end position="270"/>
    </location>
</feature>
<reference evidence="7 8" key="1">
    <citation type="submission" date="2016-10" db="EMBL/GenBank/DDBJ databases">
        <authorList>
            <person name="de Groot N.N."/>
        </authorList>
    </citation>
    <scope>NUCLEOTIDE SEQUENCE [LARGE SCALE GENOMIC DNA]</scope>
    <source>
        <strain evidence="7 8">BS3662</strain>
    </source>
</reference>
<keyword evidence="3" id="KW-1015">Disulfide bond</keyword>
<proteinExistence type="predicted"/>
<dbReference type="GO" id="GO:0005615">
    <property type="term" value="C:extracellular space"/>
    <property type="evidence" value="ECO:0007669"/>
    <property type="project" value="TreeGrafter"/>
</dbReference>
<evidence type="ECO:0000256" key="4">
    <source>
        <dbReference type="RuleBase" id="RU363034"/>
    </source>
</evidence>
<feature type="chain" id="PRO_5011604743" evidence="5">
    <location>
        <begin position="22"/>
        <end position="287"/>
    </location>
</feature>
<evidence type="ECO:0000259" key="6">
    <source>
        <dbReference type="PROSITE" id="PS50240"/>
    </source>
</evidence>
<dbReference type="InterPro" id="IPR033116">
    <property type="entry name" value="TRYPSIN_SER"/>
</dbReference>
<dbReference type="PROSITE" id="PS00134">
    <property type="entry name" value="TRYPSIN_HIS"/>
    <property type="match status" value="1"/>
</dbReference>
<dbReference type="Proteomes" id="UP000198985">
    <property type="component" value="Unassembled WGS sequence"/>
</dbReference>
<dbReference type="Gene3D" id="2.40.10.10">
    <property type="entry name" value="Trypsin-like serine proteases"/>
    <property type="match status" value="1"/>
</dbReference>
<dbReference type="InterPro" id="IPR018114">
    <property type="entry name" value="TRYPSIN_HIS"/>
</dbReference>
<feature type="signal peptide" evidence="5">
    <location>
        <begin position="1"/>
        <end position="21"/>
    </location>
</feature>
<name>A0A1H5FG97_9PSED</name>
<keyword evidence="5" id="KW-0732">Signal</keyword>
<evidence type="ECO:0000256" key="1">
    <source>
        <dbReference type="ARBA" id="ARBA00022670"/>
    </source>
</evidence>
<dbReference type="EMBL" id="FNTY01000002">
    <property type="protein sequence ID" value="SEE02431.1"/>
    <property type="molecule type" value="Genomic_DNA"/>
</dbReference>
<dbReference type="GO" id="GO:0006508">
    <property type="term" value="P:proteolysis"/>
    <property type="evidence" value="ECO:0007669"/>
    <property type="project" value="UniProtKB-KW"/>
</dbReference>
<dbReference type="PANTHER" id="PTHR24264">
    <property type="entry name" value="TRYPSIN-RELATED"/>
    <property type="match status" value="1"/>
</dbReference>
<dbReference type="SMART" id="SM00020">
    <property type="entry name" value="Tryp_SPc"/>
    <property type="match status" value="1"/>
</dbReference>
<keyword evidence="2 4" id="KW-0378">Hydrolase</keyword>
<dbReference type="FunFam" id="2.40.10.10:FF:000002">
    <property type="entry name" value="Transmembrane protease serine"/>
    <property type="match status" value="1"/>
</dbReference>
<dbReference type="PROSITE" id="PS50240">
    <property type="entry name" value="TRYPSIN_DOM"/>
    <property type="match status" value="1"/>
</dbReference>
<dbReference type="CDD" id="cd00190">
    <property type="entry name" value="Tryp_SPc"/>
    <property type="match status" value="1"/>
</dbReference>
<evidence type="ECO:0000313" key="8">
    <source>
        <dbReference type="Proteomes" id="UP000198985"/>
    </source>
</evidence>
<dbReference type="AlphaFoldDB" id="A0A1H5FG97"/>
<dbReference type="InterPro" id="IPR009003">
    <property type="entry name" value="Peptidase_S1_PA"/>
</dbReference>
<accession>A0A1H5FG97</accession>
<protein>
    <submittedName>
        <fullName evidence="7">Trypsin</fullName>
    </submittedName>
</protein>
<evidence type="ECO:0000313" key="7">
    <source>
        <dbReference type="EMBL" id="SEE02431.1"/>
    </source>
</evidence>
<evidence type="ECO:0000256" key="3">
    <source>
        <dbReference type="ARBA" id="ARBA00023157"/>
    </source>
</evidence>
<dbReference type="PANTHER" id="PTHR24264:SF69">
    <property type="entry name" value="TRYPSIN-3"/>
    <property type="match status" value="1"/>
</dbReference>
<keyword evidence="1 4" id="KW-0645">Protease</keyword>
<dbReference type="Pfam" id="PF00089">
    <property type="entry name" value="Trypsin"/>
    <property type="match status" value="1"/>
</dbReference>